<evidence type="ECO:0008006" key="4">
    <source>
        <dbReference type="Google" id="ProtNLM"/>
    </source>
</evidence>
<feature type="transmembrane region" description="Helical" evidence="1">
    <location>
        <begin position="7"/>
        <end position="28"/>
    </location>
</feature>
<dbReference type="Proteomes" id="UP000309992">
    <property type="component" value="Unassembled WGS sequence"/>
</dbReference>
<keyword evidence="1" id="KW-0812">Transmembrane</keyword>
<dbReference type="InterPro" id="IPR049713">
    <property type="entry name" value="Pr6Pr-like"/>
</dbReference>
<protein>
    <recommendedName>
        <fullName evidence="4">F420-dependent oxidoreductase</fullName>
    </recommendedName>
</protein>
<feature type="transmembrane region" description="Helical" evidence="1">
    <location>
        <begin position="95"/>
        <end position="115"/>
    </location>
</feature>
<dbReference type="EMBL" id="SWMS01000022">
    <property type="protein sequence ID" value="TKG63789.1"/>
    <property type="molecule type" value="Genomic_DNA"/>
</dbReference>
<feature type="transmembrane region" description="Helical" evidence="1">
    <location>
        <begin position="163"/>
        <end position="184"/>
    </location>
</feature>
<gene>
    <name evidence="2" type="ORF">FCN18_29610</name>
</gene>
<feature type="transmembrane region" description="Helical" evidence="1">
    <location>
        <begin position="40"/>
        <end position="60"/>
    </location>
</feature>
<proteinExistence type="predicted"/>
<feature type="transmembrane region" description="Helical" evidence="1">
    <location>
        <begin position="127"/>
        <end position="151"/>
    </location>
</feature>
<evidence type="ECO:0000256" key="1">
    <source>
        <dbReference type="SAM" id="Phobius"/>
    </source>
</evidence>
<evidence type="ECO:0000313" key="2">
    <source>
        <dbReference type="EMBL" id="TKG63789.1"/>
    </source>
</evidence>
<keyword evidence="3" id="KW-1185">Reference proteome</keyword>
<keyword evidence="1" id="KW-0472">Membrane</keyword>
<feature type="transmembrane region" description="Helical" evidence="1">
    <location>
        <begin position="72"/>
        <end position="89"/>
    </location>
</feature>
<keyword evidence="1" id="KW-1133">Transmembrane helix</keyword>
<organism evidence="2 3">
    <name type="scientific">Prauserella endophytica</name>
    <dbReference type="NCBI Taxonomy" id="1592324"/>
    <lineage>
        <taxon>Bacteria</taxon>
        <taxon>Bacillati</taxon>
        <taxon>Actinomycetota</taxon>
        <taxon>Actinomycetes</taxon>
        <taxon>Pseudonocardiales</taxon>
        <taxon>Pseudonocardiaceae</taxon>
        <taxon>Prauserella</taxon>
        <taxon>Prauserella coralliicola group</taxon>
    </lineage>
</organism>
<reference evidence="2 3" key="1">
    <citation type="journal article" date="2015" name="Antonie Van Leeuwenhoek">
        <title>Prauserella endophytica sp. nov., an endophytic actinobacterium isolated from Tamarix taklamakanensis.</title>
        <authorList>
            <person name="Liu J.M."/>
            <person name="Habden X."/>
            <person name="Guo L."/>
            <person name="Tuo L."/>
            <person name="Jiang Z.K."/>
            <person name="Liu S.W."/>
            <person name="Liu X.F."/>
            <person name="Chen L."/>
            <person name="Li R.F."/>
            <person name="Zhang Y.Q."/>
            <person name="Sun C.H."/>
        </authorList>
    </citation>
    <scope>NUCLEOTIDE SEQUENCE [LARGE SCALE GENOMIC DNA]</scope>
    <source>
        <strain evidence="2 3">CGMCC 4.7182</strain>
    </source>
</reference>
<evidence type="ECO:0000313" key="3">
    <source>
        <dbReference type="Proteomes" id="UP000309992"/>
    </source>
</evidence>
<comment type="caution">
    <text evidence="2">The sequence shown here is derived from an EMBL/GenBank/DDBJ whole genome shotgun (WGS) entry which is preliminary data.</text>
</comment>
<dbReference type="RefSeq" id="WP_137096639.1">
    <property type="nucleotide sequence ID" value="NZ_SWMS01000022.1"/>
</dbReference>
<name>A0ABY2RWW0_9PSEU</name>
<dbReference type="NCBIfam" id="NF038065">
    <property type="entry name" value="Pr6Pr"/>
    <property type="match status" value="1"/>
</dbReference>
<accession>A0ABY2RWW0</accession>
<sequence>MLTRSRVLTLLRLAGFGLVVSAEIYLIVHLGPRFNPVTHFGYFTVLSNVFAALVLLAGAFTEVPGPVRGAAVLYMLTTGIVYAILLRGVDVGTPLYANRILHVVLPILVAVDWLADPPRSRIALRKALWWLVFPVTYLAFTLLRGPILHWYPYPFLDPDQNGYGAVAVMSLVIAVVFVALTWLITTVGNAKRGQPGPVVEA</sequence>